<comment type="caution">
    <text evidence="1">The sequence shown here is derived from an EMBL/GenBank/DDBJ whole genome shotgun (WGS) entry which is preliminary data.</text>
</comment>
<dbReference type="Proteomes" id="UP000789706">
    <property type="component" value="Unassembled WGS sequence"/>
</dbReference>
<gene>
    <name evidence="1" type="ORF">DEBURN_LOCUS4164</name>
</gene>
<evidence type="ECO:0000313" key="2">
    <source>
        <dbReference type="Proteomes" id="UP000789706"/>
    </source>
</evidence>
<accession>A0A9N8WNU0</accession>
<dbReference type="EMBL" id="CAJVPK010000299">
    <property type="protein sequence ID" value="CAG8490840.1"/>
    <property type="molecule type" value="Genomic_DNA"/>
</dbReference>
<name>A0A9N8WNU0_9GLOM</name>
<keyword evidence="2" id="KW-1185">Reference proteome</keyword>
<organism evidence="1 2">
    <name type="scientific">Diversispora eburnea</name>
    <dbReference type="NCBI Taxonomy" id="1213867"/>
    <lineage>
        <taxon>Eukaryota</taxon>
        <taxon>Fungi</taxon>
        <taxon>Fungi incertae sedis</taxon>
        <taxon>Mucoromycota</taxon>
        <taxon>Glomeromycotina</taxon>
        <taxon>Glomeromycetes</taxon>
        <taxon>Diversisporales</taxon>
        <taxon>Diversisporaceae</taxon>
        <taxon>Diversispora</taxon>
    </lineage>
</organism>
<dbReference type="AlphaFoldDB" id="A0A9N8WNU0"/>
<protein>
    <submittedName>
        <fullName evidence="1">4294_t:CDS:1</fullName>
    </submittedName>
</protein>
<sequence length="100" mass="11395">MASIEIVVGKIFINYSCVEKHPQRMTTEISTEISIIFLNNGQSTQALYSSLLGNRIWCKVTMPILCELTLGQEYCWCDNEVDKKVPHLKPLLIIHDSLIN</sequence>
<reference evidence="1" key="1">
    <citation type="submission" date="2021-06" db="EMBL/GenBank/DDBJ databases">
        <authorList>
            <person name="Kallberg Y."/>
            <person name="Tangrot J."/>
            <person name="Rosling A."/>
        </authorList>
    </citation>
    <scope>NUCLEOTIDE SEQUENCE</scope>
    <source>
        <strain evidence="1">AZ414A</strain>
    </source>
</reference>
<evidence type="ECO:0000313" key="1">
    <source>
        <dbReference type="EMBL" id="CAG8490840.1"/>
    </source>
</evidence>
<proteinExistence type="predicted"/>